<evidence type="ECO:0000256" key="2">
    <source>
        <dbReference type="ARBA" id="ARBA00019465"/>
    </source>
</evidence>
<dbReference type="Proteomes" id="UP000198767">
    <property type="component" value="Unassembled WGS sequence"/>
</dbReference>
<sequence>MRIAILGTGGIALGYAALLDKVGHSTVLYSLSGKSASLLNNQMIDVSGAFEHQFQARCVADISEALNDAEAIIVATTANHHAAMFDQVVPHICVSQHILISAELSLSADHLEKQLAKANKIIPVTALSSTILTGRRIGNEAVKIGLMRKVSKAATTSAAAQDAEIAFWQSIFGEIIQSAPSRLWLAFSNLNPTVHVGNAMLNFTRIEKGEDWGNFDGMTAGVGALTEALDQERCKVAAAYDVSVTPLLDQYQANFDFKVGTGLAEMAKELHIRRGGLPKGPRDPSTRYITEDIPFGTCFIETYAKKRGISTPLHSAAIDIVSAIYGRDFRTENKFGNDP</sequence>
<proteinExistence type="predicted"/>
<dbReference type="Gene3D" id="1.10.1040.10">
    <property type="entry name" value="N-(1-d-carboxylethyl)-l-norvaline Dehydrogenase, domain 2"/>
    <property type="match status" value="1"/>
</dbReference>
<dbReference type="InterPro" id="IPR013328">
    <property type="entry name" value="6PGD_dom2"/>
</dbReference>
<accession>A0A1G5QZB2</accession>
<evidence type="ECO:0000256" key="1">
    <source>
        <dbReference type="ARBA" id="ARBA00004994"/>
    </source>
</evidence>
<organism evidence="7 8">
    <name type="scientific">Epibacterium ulvae</name>
    <dbReference type="NCBI Taxonomy" id="1156985"/>
    <lineage>
        <taxon>Bacteria</taxon>
        <taxon>Pseudomonadati</taxon>
        <taxon>Pseudomonadota</taxon>
        <taxon>Alphaproteobacteria</taxon>
        <taxon>Rhodobacterales</taxon>
        <taxon>Roseobacteraceae</taxon>
        <taxon>Epibacterium</taxon>
    </lineage>
</organism>
<dbReference type="InterPro" id="IPR008927">
    <property type="entry name" value="6-PGluconate_DH-like_C_sf"/>
</dbReference>
<dbReference type="InterPro" id="IPR036291">
    <property type="entry name" value="NAD(P)-bd_dom_sf"/>
</dbReference>
<keyword evidence="3" id="KW-0566">Pantothenate biosynthesis</keyword>
<reference evidence="7 8" key="1">
    <citation type="submission" date="2016-10" db="EMBL/GenBank/DDBJ databases">
        <authorList>
            <person name="de Groot N.N."/>
        </authorList>
    </citation>
    <scope>NUCLEOTIDE SEQUENCE [LARGE SCALE GENOMIC DNA]</scope>
    <source>
        <strain evidence="7 8">U95</strain>
    </source>
</reference>
<dbReference type="UniPathway" id="UPA00028">
    <property type="reaction ID" value="UER00004"/>
</dbReference>
<evidence type="ECO:0000259" key="6">
    <source>
        <dbReference type="Pfam" id="PF02558"/>
    </source>
</evidence>
<comment type="catalytic activity">
    <reaction evidence="4">
        <text>(R)-pantoate + NADP(+) = 2-dehydropantoate + NADPH + H(+)</text>
        <dbReference type="Rhea" id="RHEA:16233"/>
        <dbReference type="ChEBI" id="CHEBI:11561"/>
        <dbReference type="ChEBI" id="CHEBI:15378"/>
        <dbReference type="ChEBI" id="CHEBI:15980"/>
        <dbReference type="ChEBI" id="CHEBI:57783"/>
        <dbReference type="ChEBI" id="CHEBI:58349"/>
        <dbReference type="EC" id="1.1.1.169"/>
    </reaction>
</comment>
<keyword evidence="8" id="KW-1185">Reference proteome</keyword>
<dbReference type="InterPro" id="IPR003421">
    <property type="entry name" value="Opine_DH"/>
</dbReference>
<name>A0A1G5QZB2_9RHOB</name>
<dbReference type="Gene3D" id="3.40.50.720">
    <property type="entry name" value="NAD(P)-binding Rossmann-like Domain"/>
    <property type="match status" value="1"/>
</dbReference>
<dbReference type="InterPro" id="IPR013332">
    <property type="entry name" value="KPR_N"/>
</dbReference>
<gene>
    <name evidence="7" type="ORF">SAMN04488118_1072</name>
</gene>
<evidence type="ECO:0000256" key="4">
    <source>
        <dbReference type="ARBA" id="ARBA00048793"/>
    </source>
</evidence>
<evidence type="ECO:0000313" key="7">
    <source>
        <dbReference type="EMBL" id="SCZ67185.1"/>
    </source>
</evidence>
<dbReference type="GO" id="GO:0008677">
    <property type="term" value="F:2-dehydropantoate 2-reductase activity"/>
    <property type="evidence" value="ECO:0007669"/>
    <property type="project" value="UniProtKB-EC"/>
</dbReference>
<dbReference type="Pfam" id="PF02317">
    <property type="entry name" value="Octopine_DH"/>
    <property type="match status" value="1"/>
</dbReference>
<evidence type="ECO:0000256" key="3">
    <source>
        <dbReference type="ARBA" id="ARBA00022655"/>
    </source>
</evidence>
<dbReference type="Pfam" id="PF02558">
    <property type="entry name" value="ApbA"/>
    <property type="match status" value="1"/>
</dbReference>
<dbReference type="SUPFAM" id="SSF51735">
    <property type="entry name" value="NAD(P)-binding Rossmann-fold domains"/>
    <property type="match status" value="1"/>
</dbReference>
<dbReference type="RefSeq" id="WP_090219220.1">
    <property type="nucleotide sequence ID" value="NZ_FMWG01000007.1"/>
</dbReference>
<feature type="domain" description="Ketopantoate reductase N-terminal" evidence="6">
    <location>
        <begin position="3"/>
        <end position="132"/>
    </location>
</feature>
<dbReference type="EMBL" id="FMWG01000007">
    <property type="protein sequence ID" value="SCZ67185.1"/>
    <property type="molecule type" value="Genomic_DNA"/>
</dbReference>
<feature type="domain" description="Opine dehydrogenase" evidence="5">
    <location>
        <begin position="181"/>
        <end position="324"/>
    </location>
</feature>
<dbReference type="AlphaFoldDB" id="A0A1G5QZB2"/>
<evidence type="ECO:0000259" key="5">
    <source>
        <dbReference type="Pfam" id="PF02317"/>
    </source>
</evidence>
<dbReference type="STRING" id="1156985.SAMN04488118_1072"/>
<comment type="pathway">
    <text evidence="1">Cofactor biosynthesis; (R)-pantothenate biosynthesis; (R)-pantoate from 3-methyl-2-oxobutanoate: step 2/2.</text>
</comment>
<dbReference type="OrthoDB" id="6135265at2"/>
<dbReference type="SUPFAM" id="SSF48179">
    <property type="entry name" value="6-phosphogluconate dehydrogenase C-terminal domain-like"/>
    <property type="match status" value="1"/>
</dbReference>
<dbReference type="GO" id="GO:0015940">
    <property type="term" value="P:pantothenate biosynthetic process"/>
    <property type="evidence" value="ECO:0007669"/>
    <property type="project" value="UniProtKB-UniPathway"/>
</dbReference>
<evidence type="ECO:0000313" key="8">
    <source>
        <dbReference type="Proteomes" id="UP000198767"/>
    </source>
</evidence>
<protein>
    <recommendedName>
        <fullName evidence="2">2-dehydropantoate 2-reductase</fullName>
    </recommendedName>
</protein>